<reference evidence="1" key="1">
    <citation type="journal article" date="2023" name="Mol. Phylogenet. Evol.">
        <title>Genome-scale phylogeny and comparative genomics of the fungal order Sordariales.</title>
        <authorList>
            <person name="Hensen N."/>
            <person name="Bonometti L."/>
            <person name="Westerberg I."/>
            <person name="Brannstrom I.O."/>
            <person name="Guillou S."/>
            <person name="Cros-Aarteil S."/>
            <person name="Calhoun S."/>
            <person name="Haridas S."/>
            <person name="Kuo A."/>
            <person name="Mondo S."/>
            <person name="Pangilinan J."/>
            <person name="Riley R."/>
            <person name="LaButti K."/>
            <person name="Andreopoulos B."/>
            <person name="Lipzen A."/>
            <person name="Chen C."/>
            <person name="Yan M."/>
            <person name="Daum C."/>
            <person name="Ng V."/>
            <person name="Clum A."/>
            <person name="Steindorff A."/>
            <person name="Ohm R.A."/>
            <person name="Martin F."/>
            <person name="Silar P."/>
            <person name="Natvig D.O."/>
            <person name="Lalanne C."/>
            <person name="Gautier V."/>
            <person name="Ament-Velasquez S.L."/>
            <person name="Kruys A."/>
            <person name="Hutchinson M.I."/>
            <person name="Powell A.J."/>
            <person name="Barry K."/>
            <person name="Miller A.N."/>
            <person name="Grigoriev I.V."/>
            <person name="Debuchy R."/>
            <person name="Gladieux P."/>
            <person name="Hiltunen Thoren M."/>
            <person name="Johannesson H."/>
        </authorList>
    </citation>
    <scope>NUCLEOTIDE SEQUENCE</scope>
    <source>
        <strain evidence="1">CBS 314.62</strain>
    </source>
</reference>
<evidence type="ECO:0000313" key="1">
    <source>
        <dbReference type="EMBL" id="KAK3689112.1"/>
    </source>
</evidence>
<dbReference type="EMBL" id="JAULSO010000002">
    <property type="protein sequence ID" value="KAK3689112.1"/>
    <property type="molecule type" value="Genomic_DNA"/>
</dbReference>
<reference evidence="1" key="2">
    <citation type="submission" date="2023-06" db="EMBL/GenBank/DDBJ databases">
        <authorList>
            <consortium name="Lawrence Berkeley National Laboratory"/>
            <person name="Haridas S."/>
            <person name="Hensen N."/>
            <person name="Bonometti L."/>
            <person name="Westerberg I."/>
            <person name="Brannstrom I.O."/>
            <person name="Guillou S."/>
            <person name="Cros-Aarteil S."/>
            <person name="Calhoun S."/>
            <person name="Kuo A."/>
            <person name="Mondo S."/>
            <person name="Pangilinan J."/>
            <person name="Riley R."/>
            <person name="Labutti K."/>
            <person name="Andreopoulos B."/>
            <person name="Lipzen A."/>
            <person name="Chen C."/>
            <person name="Yanf M."/>
            <person name="Daum C."/>
            <person name="Ng V."/>
            <person name="Clum A."/>
            <person name="Steindorff A."/>
            <person name="Ohm R."/>
            <person name="Martin F."/>
            <person name="Silar P."/>
            <person name="Natvig D."/>
            <person name="Lalanne C."/>
            <person name="Gautier V."/>
            <person name="Ament-Velasquez S.L."/>
            <person name="Kruys A."/>
            <person name="Hutchinson M.I."/>
            <person name="Powell A.J."/>
            <person name="Barry K."/>
            <person name="Miller A.N."/>
            <person name="Grigoriev I.V."/>
            <person name="Debuchy R."/>
            <person name="Gladieux P."/>
            <person name="Thoren M.H."/>
            <person name="Johannesson H."/>
        </authorList>
    </citation>
    <scope>NUCLEOTIDE SEQUENCE</scope>
    <source>
        <strain evidence="1">CBS 314.62</strain>
    </source>
</reference>
<proteinExistence type="predicted"/>
<organism evidence="1 2">
    <name type="scientific">Podospora appendiculata</name>
    <dbReference type="NCBI Taxonomy" id="314037"/>
    <lineage>
        <taxon>Eukaryota</taxon>
        <taxon>Fungi</taxon>
        <taxon>Dikarya</taxon>
        <taxon>Ascomycota</taxon>
        <taxon>Pezizomycotina</taxon>
        <taxon>Sordariomycetes</taxon>
        <taxon>Sordariomycetidae</taxon>
        <taxon>Sordariales</taxon>
        <taxon>Podosporaceae</taxon>
        <taxon>Podospora</taxon>
    </lineage>
</organism>
<dbReference type="AlphaFoldDB" id="A0AAE0XAP3"/>
<keyword evidence="2" id="KW-1185">Reference proteome</keyword>
<comment type="caution">
    <text evidence="1">The sequence shown here is derived from an EMBL/GenBank/DDBJ whole genome shotgun (WGS) entry which is preliminary data.</text>
</comment>
<gene>
    <name evidence="1" type="ORF">B0T22DRAFT_460953</name>
</gene>
<protein>
    <submittedName>
        <fullName evidence="1">Uncharacterized protein</fullName>
    </submittedName>
</protein>
<evidence type="ECO:0000313" key="2">
    <source>
        <dbReference type="Proteomes" id="UP001270362"/>
    </source>
</evidence>
<name>A0AAE0XAP3_9PEZI</name>
<accession>A0AAE0XAP3</accession>
<sequence length="279" mass="30855">MYISPCRETVQPLTDPELELDCHDCKATQSSFQVAKKHSIPENTMADTTTNNNEDTAVAVPEELFHTILTVIDYHTDTSGSTRTVYVLGTHTSLAAAKAFTLHALQDLKYEPEDFAVFATRATTPAEEWKYGDGVLVYAEAPAGQIFLLGIDTKPNTESLPSGGPDNTPLLPRDYTHLHYVMQNKTDYNQDKSGAYQSSEIEGCYVYRADAVNAALALLAPDKGEFAQYDERTSVHDDPESDWPYGEDVFVHAVAETGENYTVAVRTVPGAHKRYAKKH</sequence>
<dbReference type="Proteomes" id="UP001270362">
    <property type="component" value="Unassembled WGS sequence"/>
</dbReference>